<dbReference type="NCBIfam" id="NF033542">
    <property type="entry name" value="transpos_IS110"/>
    <property type="match status" value="1"/>
</dbReference>
<name>A0A0F9FEE9_9ZZZZ</name>
<proteinExistence type="predicted"/>
<dbReference type="GO" id="GO:0003677">
    <property type="term" value="F:DNA binding"/>
    <property type="evidence" value="ECO:0007669"/>
    <property type="project" value="InterPro"/>
</dbReference>
<dbReference type="Pfam" id="PF01548">
    <property type="entry name" value="DEDD_Tnp_IS110"/>
    <property type="match status" value="1"/>
</dbReference>
<dbReference type="AlphaFoldDB" id="A0A0F9FEE9"/>
<comment type="caution">
    <text evidence="4">The sequence shown here is derived from an EMBL/GenBank/DDBJ whole genome shotgun (WGS) entry which is preliminary data.</text>
</comment>
<dbReference type="Pfam" id="PF02371">
    <property type="entry name" value="Transposase_20"/>
    <property type="match status" value="1"/>
</dbReference>
<dbReference type="InterPro" id="IPR047650">
    <property type="entry name" value="Transpos_IS110"/>
</dbReference>
<gene>
    <name evidence="4" type="ORF">LCGC14_2041360</name>
</gene>
<feature type="domain" description="Transposase IS110-like N-terminal" evidence="2">
    <location>
        <begin position="7"/>
        <end position="154"/>
    </location>
</feature>
<organism evidence="4">
    <name type="scientific">marine sediment metagenome</name>
    <dbReference type="NCBI Taxonomy" id="412755"/>
    <lineage>
        <taxon>unclassified sequences</taxon>
        <taxon>metagenomes</taxon>
        <taxon>ecological metagenomes</taxon>
    </lineage>
</organism>
<feature type="domain" description="Transposase IS116/IS110/IS902 C-terminal" evidence="3">
    <location>
        <begin position="224"/>
        <end position="308"/>
    </location>
</feature>
<feature type="coiled-coil region" evidence="1">
    <location>
        <begin position="128"/>
        <end position="155"/>
    </location>
</feature>
<evidence type="ECO:0000256" key="1">
    <source>
        <dbReference type="SAM" id="Coils"/>
    </source>
</evidence>
<dbReference type="GO" id="GO:0006313">
    <property type="term" value="P:DNA transposition"/>
    <property type="evidence" value="ECO:0007669"/>
    <property type="project" value="InterPro"/>
</dbReference>
<sequence>MIKRFHGIDRHKNFSTISVLDLEGKEIDFKSICLNLRSYIDGLGPEDAVIMEASTGTFYWADLVEVKGALCFVLNPYRFKIIKDSWNKTDKQDAQDARNMGKALWVYMVTEEFGIPTVYKPDVVIRELRKLFCQYELLNKQIRMLKNNIQAILADNGIALPQVEKNHLLSKKYGQAVLEKLEVSPASRISVKVSLELLWKEEEAKGEINKAIILIGEPLQGDVNLLITIKGITPLTALAFLSDVADINRFKTLRKMNAYLGLVPRSKNSGGKSRPGHINRASRKLTRTLLTQSVIHIADSSWYLRNYYSELTKRRGVGRARIALIRKICGVMRRMLLNGEEYRSINIDNFERKSKKYAKELEKIKEERKSA</sequence>
<evidence type="ECO:0000259" key="2">
    <source>
        <dbReference type="Pfam" id="PF01548"/>
    </source>
</evidence>
<accession>A0A0F9FEE9</accession>
<dbReference type="GO" id="GO:0004803">
    <property type="term" value="F:transposase activity"/>
    <property type="evidence" value="ECO:0007669"/>
    <property type="project" value="InterPro"/>
</dbReference>
<dbReference type="InterPro" id="IPR003346">
    <property type="entry name" value="Transposase_20"/>
</dbReference>
<dbReference type="EMBL" id="LAZR01023942">
    <property type="protein sequence ID" value="KKL76791.1"/>
    <property type="molecule type" value="Genomic_DNA"/>
</dbReference>
<keyword evidence="1" id="KW-0175">Coiled coil</keyword>
<protein>
    <submittedName>
        <fullName evidence="4">Uncharacterized protein</fullName>
    </submittedName>
</protein>
<reference evidence="4" key="1">
    <citation type="journal article" date="2015" name="Nature">
        <title>Complex archaea that bridge the gap between prokaryotes and eukaryotes.</title>
        <authorList>
            <person name="Spang A."/>
            <person name="Saw J.H."/>
            <person name="Jorgensen S.L."/>
            <person name="Zaremba-Niedzwiedzka K."/>
            <person name="Martijn J."/>
            <person name="Lind A.E."/>
            <person name="van Eijk R."/>
            <person name="Schleper C."/>
            <person name="Guy L."/>
            <person name="Ettema T.J."/>
        </authorList>
    </citation>
    <scope>NUCLEOTIDE SEQUENCE</scope>
</reference>
<evidence type="ECO:0000313" key="4">
    <source>
        <dbReference type="EMBL" id="KKL76791.1"/>
    </source>
</evidence>
<dbReference type="PANTHER" id="PTHR33055">
    <property type="entry name" value="TRANSPOSASE FOR INSERTION SEQUENCE ELEMENT IS1111A"/>
    <property type="match status" value="1"/>
</dbReference>
<dbReference type="PANTHER" id="PTHR33055:SF17">
    <property type="entry name" value="THIRD ORF IN TRANSPOSON ISC1491"/>
    <property type="match status" value="1"/>
</dbReference>
<dbReference type="InterPro" id="IPR002525">
    <property type="entry name" value="Transp_IS110-like_N"/>
</dbReference>
<evidence type="ECO:0000259" key="3">
    <source>
        <dbReference type="Pfam" id="PF02371"/>
    </source>
</evidence>